<dbReference type="PANTHER" id="PTHR33841">
    <property type="entry name" value="DNA METHYLTRANSFERASE YEEA-RELATED"/>
    <property type="match status" value="1"/>
</dbReference>
<dbReference type="InterPro" id="IPR046816">
    <property type="entry name" value="MmeI_Mtase"/>
</dbReference>
<proteinExistence type="predicted"/>
<organism evidence="6 7">
    <name type="scientific">Candidatus Thermofonsia Clade 3 bacterium</name>
    <dbReference type="NCBI Taxonomy" id="2364212"/>
    <lineage>
        <taxon>Bacteria</taxon>
        <taxon>Bacillati</taxon>
        <taxon>Chloroflexota</taxon>
        <taxon>Candidatus Thermofontia</taxon>
        <taxon>Candidatus Thermofonsia Clade 3</taxon>
    </lineage>
</organism>
<gene>
    <name evidence="6" type="ORF">CUN48_19210</name>
</gene>
<feature type="non-terminal residue" evidence="6">
    <location>
        <position position="1"/>
    </location>
</feature>
<name>A0A2M8Q6G7_9CHLR</name>
<keyword evidence="2" id="KW-0489">Methyltransferase</keyword>
<evidence type="ECO:0000256" key="2">
    <source>
        <dbReference type="ARBA" id="ARBA00022603"/>
    </source>
</evidence>
<accession>A0A2M8Q6G7</accession>
<keyword evidence="3" id="KW-0808">Transferase</keyword>
<evidence type="ECO:0000256" key="1">
    <source>
        <dbReference type="ARBA" id="ARBA00011900"/>
    </source>
</evidence>
<sequence length="111" mass="12322">LANRLGADKKPLLYDAVFAYETAEKEAADAALAEQNLWPDLNRMLRETTICDPACGSGAFLVGMLLVLDDLQARANAQLGIDETPYERRRRIIGEQLYGVDVMDWAVHVAE</sequence>
<dbReference type="GO" id="GO:0009007">
    <property type="term" value="F:site-specific DNA-methyltransferase (adenine-specific) activity"/>
    <property type="evidence" value="ECO:0007669"/>
    <property type="project" value="UniProtKB-EC"/>
</dbReference>
<evidence type="ECO:0000259" key="5">
    <source>
        <dbReference type="Pfam" id="PF20473"/>
    </source>
</evidence>
<dbReference type="GO" id="GO:0032259">
    <property type="term" value="P:methylation"/>
    <property type="evidence" value="ECO:0007669"/>
    <property type="project" value="UniProtKB-KW"/>
</dbReference>
<dbReference type="Proteomes" id="UP000230790">
    <property type="component" value="Unassembled WGS sequence"/>
</dbReference>
<comment type="caution">
    <text evidence="6">The sequence shown here is derived from an EMBL/GenBank/DDBJ whole genome shotgun (WGS) entry which is preliminary data.</text>
</comment>
<evidence type="ECO:0000313" key="6">
    <source>
        <dbReference type="EMBL" id="PJF45374.1"/>
    </source>
</evidence>
<dbReference type="Pfam" id="PF20473">
    <property type="entry name" value="MmeI_Mtase"/>
    <property type="match status" value="1"/>
</dbReference>
<dbReference type="PANTHER" id="PTHR33841:SF1">
    <property type="entry name" value="DNA METHYLTRANSFERASE A"/>
    <property type="match status" value="1"/>
</dbReference>
<feature type="non-terminal residue" evidence="6">
    <location>
        <position position="111"/>
    </location>
</feature>
<protein>
    <recommendedName>
        <fullName evidence="1">site-specific DNA-methyltransferase (adenine-specific)</fullName>
        <ecNumber evidence="1">2.1.1.72</ecNumber>
    </recommendedName>
</protein>
<evidence type="ECO:0000313" key="7">
    <source>
        <dbReference type="Proteomes" id="UP000230790"/>
    </source>
</evidence>
<comment type="catalytic activity">
    <reaction evidence="4">
        <text>a 2'-deoxyadenosine in DNA + S-adenosyl-L-methionine = an N(6)-methyl-2'-deoxyadenosine in DNA + S-adenosyl-L-homocysteine + H(+)</text>
        <dbReference type="Rhea" id="RHEA:15197"/>
        <dbReference type="Rhea" id="RHEA-COMP:12418"/>
        <dbReference type="Rhea" id="RHEA-COMP:12419"/>
        <dbReference type="ChEBI" id="CHEBI:15378"/>
        <dbReference type="ChEBI" id="CHEBI:57856"/>
        <dbReference type="ChEBI" id="CHEBI:59789"/>
        <dbReference type="ChEBI" id="CHEBI:90615"/>
        <dbReference type="ChEBI" id="CHEBI:90616"/>
        <dbReference type="EC" id="2.1.1.72"/>
    </reaction>
</comment>
<dbReference type="EMBL" id="PGTN01001157">
    <property type="protein sequence ID" value="PJF45374.1"/>
    <property type="molecule type" value="Genomic_DNA"/>
</dbReference>
<feature type="domain" description="MmeI-like DNA-methyltransferase" evidence="5">
    <location>
        <begin position="39"/>
        <end position="111"/>
    </location>
</feature>
<dbReference type="Gene3D" id="3.40.50.150">
    <property type="entry name" value="Vaccinia Virus protein VP39"/>
    <property type="match status" value="1"/>
</dbReference>
<dbReference type="InterPro" id="IPR050953">
    <property type="entry name" value="N4_N6_ade-DNA_methylase"/>
</dbReference>
<dbReference type="EC" id="2.1.1.72" evidence="1"/>
<evidence type="ECO:0000256" key="3">
    <source>
        <dbReference type="ARBA" id="ARBA00022679"/>
    </source>
</evidence>
<reference evidence="6 7" key="1">
    <citation type="submission" date="2017-11" db="EMBL/GenBank/DDBJ databases">
        <title>Evolution of Phototrophy in the Chloroflexi Phylum Driven by Horizontal Gene Transfer.</title>
        <authorList>
            <person name="Ward L.M."/>
            <person name="Hemp J."/>
            <person name="Shih P.M."/>
            <person name="Mcglynn S.E."/>
            <person name="Fischer W."/>
        </authorList>
    </citation>
    <scope>NUCLEOTIDE SEQUENCE [LARGE SCALE GENOMIC DNA]</scope>
    <source>
        <strain evidence="6">JP3_7</strain>
    </source>
</reference>
<dbReference type="SUPFAM" id="SSF53335">
    <property type="entry name" value="S-adenosyl-L-methionine-dependent methyltransferases"/>
    <property type="match status" value="1"/>
</dbReference>
<dbReference type="InterPro" id="IPR029063">
    <property type="entry name" value="SAM-dependent_MTases_sf"/>
</dbReference>
<evidence type="ECO:0000256" key="4">
    <source>
        <dbReference type="ARBA" id="ARBA00047942"/>
    </source>
</evidence>
<dbReference type="AlphaFoldDB" id="A0A2M8Q6G7"/>